<keyword evidence="6" id="KW-0156">Chromatin regulator</keyword>
<evidence type="ECO:0000256" key="3">
    <source>
        <dbReference type="ARBA" id="ARBA00012111"/>
    </source>
</evidence>
<evidence type="ECO:0000256" key="1">
    <source>
        <dbReference type="ARBA" id="ARBA00004123"/>
    </source>
</evidence>
<feature type="compositionally biased region" description="Acidic residues" evidence="10">
    <location>
        <begin position="106"/>
        <end position="122"/>
    </location>
</feature>
<evidence type="ECO:0000256" key="4">
    <source>
        <dbReference type="ARBA" id="ARBA00022491"/>
    </source>
</evidence>
<feature type="domain" description="Histone deacetylase" evidence="11">
    <location>
        <begin position="197"/>
        <end position="486"/>
    </location>
</feature>
<evidence type="ECO:0000313" key="12">
    <source>
        <dbReference type="EMBL" id="KAF0728990.1"/>
    </source>
</evidence>
<feature type="compositionally biased region" description="Low complexity" evidence="10">
    <location>
        <begin position="162"/>
        <end position="171"/>
    </location>
</feature>
<feature type="compositionally biased region" description="Basic and acidic residues" evidence="10">
    <location>
        <begin position="71"/>
        <end position="80"/>
    </location>
</feature>
<feature type="region of interest" description="Disordered" evidence="10">
    <location>
        <begin position="150"/>
        <end position="172"/>
    </location>
</feature>
<dbReference type="Gene3D" id="3.40.800.20">
    <property type="entry name" value="Histone deacetylase domain"/>
    <property type="match status" value="1"/>
</dbReference>
<dbReference type="AlphaFoldDB" id="A0A6G0WNT5"/>
<feature type="region of interest" description="Disordered" evidence="10">
    <location>
        <begin position="69"/>
        <end position="122"/>
    </location>
</feature>
<evidence type="ECO:0000256" key="2">
    <source>
        <dbReference type="ARBA" id="ARBA00007738"/>
    </source>
</evidence>
<keyword evidence="9" id="KW-0539">Nucleus</keyword>
<feature type="compositionally biased region" description="Polar residues" evidence="10">
    <location>
        <begin position="82"/>
        <end position="94"/>
    </location>
</feature>
<dbReference type="InterPro" id="IPR023696">
    <property type="entry name" value="Ureohydrolase_dom_sf"/>
</dbReference>
<comment type="subcellular location">
    <subcellularLocation>
        <location evidence="1">Nucleus</location>
    </subcellularLocation>
</comment>
<evidence type="ECO:0000256" key="9">
    <source>
        <dbReference type="ARBA" id="ARBA00023242"/>
    </source>
</evidence>
<protein>
    <recommendedName>
        <fullName evidence="3">histone deacetylase</fullName>
        <ecNumber evidence="3">3.5.1.98</ecNumber>
    </recommendedName>
</protein>
<dbReference type="VEuPathDB" id="FungiDB:AeMF1_001829"/>
<dbReference type="InterPro" id="IPR000286">
    <property type="entry name" value="HDACs"/>
</dbReference>
<keyword evidence="8" id="KW-0804">Transcription</keyword>
<keyword evidence="5" id="KW-0378">Hydrolase</keyword>
<dbReference type="PANTHER" id="PTHR10625:SF5">
    <property type="entry name" value="HISTONE DEACETYLASE"/>
    <property type="match status" value="1"/>
</dbReference>
<dbReference type="SUPFAM" id="SSF52768">
    <property type="entry name" value="Arginase/deacetylase"/>
    <property type="match status" value="1"/>
</dbReference>
<dbReference type="PRINTS" id="PR01270">
    <property type="entry name" value="HDASUPER"/>
</dbReference>
<organism evidence="12 13">
    <name type="scientific">Aphanomyces euteiches</name>
    <dbReference type="NCBI Taxonomy" id="100861"/>
    <lineage>
        <taxon>Eukaryota</taxon>
        <taxon>Sar</taxon>
        <taxon>Stramenopiles</taxon>
        <taxon>Oomycota</taxon>
        <taxon>Saprolegniomycetes</taxon>
        <taxon>Saprolegniales</taxon>
        <taxon>Verrucalvaceae</taxon>
        <taxon>Aphanomyces</taxon>
    </lineage>
</organism>
<dbReference type="InterPro" id="IPR023801">
    <property type="entry name" value="His_deacetylse_dom"/>
</dbReference>
<sequence length="586" mass="64989">MEDVGSSNKKPTTPSGARNTPLHETKARNSPLIPYSPFLMESYHMSANLGLSASLHGFSSPASFFSGCPSDDPHSDHDDMYSSLSHLPSASNKVTQHHGAEKEHTSDDDDDEEEQDEDDDDEDLAASLWNCLVCTRLNQNDQCVFCGQDRDRPFEPQPPRTQPRQSQAPRPVQTAIGYDDRMRFHREIEPRDKLDLHPERPDRIAAIYAQCQQDGVIERCTHIPSVLVDKADLLRCHDAEYLDEIHQLFQLPFHHITPDTYCCRDSDTAAKLSAGIVVSLVDKVLRREVRNGFAIVRPPGHHAESPHAMGFCLFNNVAVAAKTAVEKFGLRRVLILDWDIHHGNGTEHMFHDDPTVLYASLHRFDNHGAFYPGTGAPDSVGSGAGAGFNVNIGWPSGGMGDAEYLAAFDRVLMPIFRSFVPELVLVSAGFDSALGDPLGRCRITPTGYAHMTHLVSSLADGKVVMALEGGYNLKSIAASASACIQILLGDAVPPLNDMSPPMESALRAIETTRRCLEPFWPCLCVVEEENDDEDDNDDQASQQDTLAAKVELARRLDPRILADVRAKLLEKRRQRYRPYRPSHKLS</sequence>
<evidence type="ECO:0000256" key="8">
    <source>
        <dbReference type="ARBA" id="ARBA00023163"/>
    </source>
</evidence>
<dbReference type="GO" id="GO:0141221">
    <property type="term" value="F:histone deacetylase activity, hydrolytic mechanism"/>
    <property type="evidence" value="ECO:0007669"/>
    <property type="project" value="UniProtKB-EC"/>
</dbReference>
<evidence type="ECO:0000259" key="11">
    <source>
        <dbReference type="Pfam" id="PF00850"/>
    </source>
</evidence>
<accession>A0A6G0WNT5</accession>
<evidence type="ECO:0000313" key="13">
    <source>
        <dbReference type="Proteomes" id="UP000481153"/>
    </source>
</evidence>
<reference evidence="12 13" key="1">
    <citation type="submission" date="2019-07" db="EMBL/GenBank/DDBJ databases">
        <title>Genomics analysis of Aphanomyces spp. identifies a new class of oomycete effector associated with host adaptation.</title>
        <authorList>
            <person name="Gaulin E."/>
        </authorList>
    </citation>
    <scope>NUCLEOTIDE SEQUENCE [LARGE SCALE GENOMIC DNA]</scope>
    <source>
        <strain evidence="12 13">ATCC 201684</strain>
    </source>
</reference>
<proteinExistence type="inferred from homology"/>
<feature type="region of interest" description="Disordered" evidence="10">
    <location>
        <begin position="1"/>
        <end position="34"/>
    </location>
</feature>
<comment type="similarity">
    <text evidence="2">Belongs to the histone deacetylase family. HD type 2 subfamily.</text>
</comment>
<dbReference type="PANTHER" id="PTHR10625">
    <property type="entry name" value="HISTONE DEACETYLASE HDAC1-RELATED"/>
    <property type="match status" value="1"/>
</dbReference>
<dbReference type="EMBL" id="VJMJ01000170">
    <property type="protein sequence ID" value="KAF0728990.1"/>
    <property type="molecule type" value="Genomic_DNA"/>
</dbReference>
<dbReference type="Pfam" id="PF00850">
    <property type="entry name" value="Hist_deacetyl"/>
    <property type="match status" value="1"/>
</dbReference>
<dbReference type="EC" id="3.5.1.98" evidence="3"/>
<comment type="caution">
    <text evidence="12">The sequence shown here is derived from an EMBL/GenBank/DDBJ whole genome shotgun (WGS) entry which is preliminary data.</text>
</comment>
<dbReference type="InterPro" id="IPR037138">
    <property type="entry name" value="His_deacetylse_dom_sf"/>
</dbReference>
<evidence type="ECO:0000256" key="6">
    <source>
        <dbReference type="ARBA" id="ARBA00022853"/>
    </source>
</evidence>
<dbReference type="GO" id="GO:0040029">
    <property type="term" value="P:epigenetic regulation of gene expression"/>
    <property type="evidence" value="ECO:0007669"/>
    <property type="project" value="TreeGrafter"/>
</dbReference>
<evidence type="ECO:0000256" key="5">
    <source>
        <dbReference type="ARBA" id="ARBA00022801"/>
    </source>
</evidence>
<evidence type="ECO:0000256" key="7">
    <source>
        <dbReference type="ARBA" id="ARBA00023015"/>
    </source>
</evidence>
<evidence type="ECO:0000256" key="10">
    <source>
        <dbReference type="SAM" id="MobiDB-lite"/>
    </source>
</evidence>
<keyword evidence="7" id="KW-0805">Transcription regulation</keyword>
<keyword evidence="13" id="KW-1185">Reference proteome</keyword>
<gene>
    <name evidence="12" type="ORF">Ae201684_013291</name>
</gene>
<keyword evidence="4" id="KW-0678">Repressor</keyword>
<name>A0A6G0WNT5_9STRA</name>
<dbReference type="Proteomes" id="UP000481153">
    <property type="component" value="Unassembled WGS sequence"/>
</dbReference>
<dbReference type="GO" id="GO:0000118">
    <property type="term" value="C:histone deacetylase complex"/>
    <property type="evidence" value="ECO:0007669"/>
    <property type="project" value="TreeGrafter"/>
</dbReference>
<feature type="compositionally biased region" description="Polar residues" evidence="10">
    <location>
        <begin position="1"/>
        <end position="18"/>
    </location>
</feature>